<evidence type="ECO:0000256" key="8">
    <source>
        <dbReference type="PIRSR" id="PIRSR614732-1"/>
    </source>
</evidence>
<dbReference type="CDD" id="cd04725">
    <property type="entry name" value="OMP_decarboxylase_like"/>
    <property type="match status" value="1"/>
</dbReference>
<keyword evidence="6 10" id="KW-0665">Pyrimidine biosynthesis</keyword>
<feature type="active site" description="For OMPdecase activity" evidence="8">
    <location>
        <position position="100"/>
    </location>
</feature>
<accession>A0A9W4WLI5</accession>
<evidence type="ECO:0000256" key="6">
    <source>
        <dbReference type="ARBA" id="ARBA00022975"/>
    </source>
</evidence>
<dbReference type="Gene3D" id="3.20.20.70">
    <property type="entry name" value="Aldolase class I"/>
    <property type="match status" value="1"/>
</dbReference>
<dbReference type="GO" id="GO:0006207">
    <property type="term" value="P:'de novo' pyrimidine nucleobase biosynthetic process"/>
    <property type="evidence" value="ECO:0007669"/>
    <property type="project" value="InterPro"/>
</dbReference>
<comment type="pathway">
    <text evidence="1 10">Pyrimidine metabolism; UMP biosynthesis via de novo pathway; UMP from orotate: step 2/2.</text>
</comment>
<dbReference type="InterPro" id="IPR013785">
    <property type="entry name" value="Aldolase_TIM"/>
</dbReference>
<dbReference type="SUPFAM" id="SSF51366">
    <property type="entry name" value="Ribulose-phoshate binding barrel"/>
    <property type="match status" value="1"/>
</dbReference>
<feature type="binding site" evidence="9">
    <location>
        <position position="244"/>
    </location>
    <ligand>
        <name>substrate</name>
    </ligand>
</feature>
<dbReference type="InterPro" id="IPR001754">
    <property type="entry name" value="OMPdeCOase_dom"/>
</dbReference>
<feature type="active site" description="For OMPdecase activity" evidence="8">
    <location>
        <position position="103"/>
    </location>
</feature>
<evidence type="ECO:0000256" key="7">
    <source>
        <dbReference type="ARBA" id="ARBA00023239"/>
    </source>
</evidence>
<dbReference type="EMBL" id="CAMGZC010001571">
    <property type="protein sequence ID" value="CAI0653175.1"/>
    <property type="molecule type" value="Genomic_DNA"/>
</dbReference>
<gene>
    <name evidence="12" type="ORF">CGXH109_LOCUS124859</name>
</gene>
<dbReference type="GO" id="GO:0004588">
    <property type="term" value="F:orotate phosphoribosyltransferase activity"/>
    <property type="evidence" value="ECO:0007669"/>
    <property type="project" value="TreeGrafter"/>
</dbReference>
<dbReference type="GO" id="GO:0044205">
    <property type="term" value="P:'de novo' UMP biosynthetic process"/>
    <property type="evidence" value="ECO:0007669"/>
    <property type="project" value="InterPro"/>
</dbReference>
<name>A0A9W4WLI5_9PEZI</name>
<comment type="caution">
    <text evidence="12">The sequence shown here is derived from an EMBL/GenBank/DDBJ whole genome shotgun (WGS) entry which is preliminary data.</text>
</comment>
<organism evidence="12 13">
    <name type="scientific">Colletotrichum noveboracense</name>
    <dbReference type="NCBI Taxonomy" id="2664923"/>
    <lineage>
        <taxon>Eukaryota</taxon>
        <taxon>Fungi</taxon>
        <taxon>Dikarya</taxon>
        <taxon>Ascomycota</taxon>
        <taxon>Pezizomycotina</taxon>
        <taxon>Sordariomycetes</taxon>
        <taxon>Hypocreomycetidae</taxon>
        <taxon>Glomerellales</taxon>
        <taxon>Glomerellaceae</taxon>
        <taxon>Colletotrichum</taxon>
        <taxon>Colletotrichum gloeosporioides species complex</taxon>
    </lineage>
</organism>
<evidence type="ECO:0000313" key="13">
    <source>
        <dbReference type="Proteomes" id="UP001152533"/>
    </source>
</evidence>
<feature type="binding site" evidence="9">
    <location>
        <position position="225"/>
    </location>
    <ligand>
        <name>substrate</name>
    </ligand>
</feature>
<dbReference type="PROSITE" id="PS00156">
    <property type="entry name" value="OMPDECASE"/>
    <property type="match status" value="1"/>
</dbReference>
<dbReference type="InterPro" id="IPR011060">
    <property type="entry name" value="RibuloseP-bd_barrel"/>
</dbReference>
<evidence type="ECO:0000256" key="3">
    <source>
        <dbReference type="ARBA" id="ARBA00012321"/>
    </source>
</evidence>
<feature type="binding site" evidence="9">
    <location>
        <position position="47"/>
    </location>
    <ligand>
        <name>substrate</name>
    </ligand>
</feature>
<feature type="binding site" evidence="9">
    <location>
        <position position="164"/>
    </location>
    <ligand>
        <name>substrate</name>
    </ligand>
</feature>
<dbReference type="SMART" id="SM00934">
    <property type="entry name" value="OMPdecase"/>
    <property type="match status" value="1"/>
</dbReference>
<dbReference type="FunFam" id="3.20.20.70:FF:000114">
    <property type="entry name" value="Decarboxylase,orotidine phosphate"/>
    <property type="match status" value="1"/>
</dbReference>
<evidence type="ECO:0000259" key="11">
    <source>
        <dbReference type="SMART" id="SM00934"/>
    </source>
</evidence>
<dbReference type="GO" id="GO:0004590">
    <property type="term" value="F:orotidine-5'-phosphate decarboxylase activity"/>
    <property type="evidence" value="ECO:0007669"/>
    <property type="project" value="UniProtKB-EC"/>
</dbReference>
<evidence type="ECO:0000256" key="9">
    <source>
        <dbReference type="PIRSR" id="PIRSR614732-2"/>
    </source>
</evidence>
<dbReference type="InterPro" id="IPR018089">
    <property type="entry name" value="OMPdecase_AS"/>
</dbReference>
<dbReference type="InterPro" id="IPR014732">
    <property type="entry name" value="OMPdecase"/>
</dbReference>
<feature type="binding site" evidence="9">
    <location>
        <position position="67"/>
    </location>
    <ligand>
        <name>substrate</name>
    </ligand>
</feature>
<reference evidence="12" key="1">
    <citation type="submission" date="2022-08" db="EMBL/GenBank/DDBJ databases">
        <authorList>
            <person name="Giroux E."/>
            <person name="Giroux E."/>
        </authorList>
    </citation>
    <scope>NUCLEOTIDE SEQUENCE</scope>
    <source>
        <strain evidence="12">H1091258</strain>
    </source>
</reference>
<keyword evidence="5 10" id="KW-0210">Decarboxylase</keyword>
<dbReference type="EC" id="4.1.1.23" evidence="3 10"/>
<comment type="catalytic activity">
    <reaction evidence="10">
        <text>orotidine 5'-phosphate + H(+) = UMP + CO2</text>
        <dbReference type="Rhea" id="RHEA:11596"/>
        <dbReference type="ChEBI" id="CHEBI:15378"/>
        <dbReference type="ChEBI" id="CHEBI:16526"/>
        <dbReference type="ChEBI" id="CHEBI:57538"/>
        <dbReference type="ChEBI" id="CHEBI:57865"/>
        <dbReference type="EC" id="4.1.1.23"/>
    </reaction>
</comment>
<evidence type="ECO:0000256" key="10">
    <source>
        <dbReference type="RuleBase" id="RU000512"/>
    </source>
</evidence>
<dbReference type="PANTHER" id="PTHR19278:SF9">
    <property type="entry name" value="URIDINE 5'-MONOPHOSPHATE SYNTHASE"/>
    <property type="match status" value="1"/>
</dbReference>
<feature type="domain" description="Orotidine 5'-phosphate decarboxylase" evidence="11">
    <location>
        <begin position="41"/>
        <end position="260"/>
    </location>
</feature>
<sequence length="624" mass="70944">MKTETEGNGCNPKAAYHARAQTHPHPVAKRLFEIAETKKSNLIISADFRTTAEMLKCAYGPYIAVFKTHIDMISDFSDLTINGLRAIARTHSFLIFEDRKFVDIGHTVIGQYHGGALRISEWADIVNLSILGGEGIVDALDQTIKHPTFPFQGHRALLLLAEMTSQGSLAGGEYTQRCVELAARYPESVIGFVATKALTTVGEGADFVTFTTGVNRSAEGDELGQQYQTPRSAVLGGSDFIIAGRGILGATSPVAEAIRYRREGWEAYLDRTGQRLSHWKPETLMLLLSFFPFLLHPLEAYYKSLAFQHRTSSLTTLHTTFAYYLTQYLHFSFHVLRYLPPTYFIMNSLAWSANAGPLARKTNKAVMALGVSKRVRELRSFPSKRSDEYRVKKNVRSRHSPSSLRLENLDLHYNPDNLDYLLTKREPVPRHKRSRLLAPESCYEDLKIYEDPKEKVTPQRPVSDPEARIFQALTPDELATRTSNFDLWLERFGHINLVNGPDSKLPAGDALNDAFDIGVRALSYPFKERDEKVLMFLLRLVEKRIHCHERNRTGWLLSQPIDLEVEDKYQVEDFMREARWSHDFGFLNSVADSIANRIEEGWGFTAEEEENMGRNSSLSYFRDY</sequence>
<keyword evidence="7 10" id="KW-0456">Lyase</keyword>
<comment type="similarity">
    <text evidence="2 10">Belongs to the OMP decarboxylase family.</text>
</comment>
<evidence type="ECO:0000256" key="5">
    <source>
        <dbReference type="ARBA" id="ARBA00022793"/>
    </source>
</evidence>
<dbReference type="Pfam" id="PF00215">
    <property type="entry name" value="OMPdecase"/>
    <property type="match status" value="1"/>
</dbReference>
<evidence type="ECO:0000256" key="1">
    <source>
        <dbReference type="ARBA" id="ARBA00004861"/>
    </source>
</evidence>
<dbReference type="PANTHER" id="PTHR19278">
    <property type="entry name" value="OROTATE PHOSPHORIBOSYLTRANSFERASE"/>
    <property type="match status" value="1"/>
</dbReference>
<dbReference type="Proteomes" id="UP001152533">
    <property type="component" value="Unassembled WGS sequence"/>
</dbReference>
<protein>
    <recommendedName>
        <fullName evidence="4 10">Orotidine 5'-phosphate decarboxylase</fullName>
        <ecNumber evidence="3 10">4.1.1.23</ecNumber>
    </recommendedName>
</protein>
<evidence type="ECO:0000313" key="12">
    <source>
        <dbReference type="EMBL" id="CAI0653175.1"/>
    </source>
</evidence>
<proteinExistence type="inferred from homology"/>
<feature type="binding site" evidence="9">
    <location>
        <position position="245"/>
    </location>
    <ligand>
        <name>substrate</name>
    </ligand>
</feature>
<dbReference type="AlphaFoldDB" id="A0A9W4WLI5"/>
<dbReference type="NCBIfam" id="TIGR01740">
    <property type="entry name" value="pyrF"/>
    <property type="match status" value="1"/>
</dbReference>
<keyword evidence="13" id="KW-1185">Reference proteome</keyword>
<evidence type="ECO:0000256" key="2">
    <source>
        <dbReference type="ARBA" id="ARBA00011018"/>
    </source>
</evidence>
<evidence type="ECO:0000256" key="4">
    <source>
        <dbReference type="ARBA" id="ARBA00021923"/>
    </source>
</evidence>
<feature type="active site" description="For OMPdecase activity" evidence="8">
    <location>
        <position position="98"/>
    </location>
</feature>